<reference evidence="2" key="2">
    <citation type="journal article" date="2021" name="PeerJ">
        <title>Extensive microbial diversity within the chicken gut microbiome revealed by metagenomics and culture.</title>
        <authorList>
            <person name="Gilroy R."/>
            <person name="Ravi A."/>
            <person name="Getino M."/>
            <person name="Pursley I."/>
            <person name="Horton D.L."/>
            <person name="Alikhan N.F."/>
            <person name="Baker D."/>
            <person name="Gharbi K."/>
            <person name="Hall N."/>
            <person name="Watson M."/>
            <person name="Adriaenssens E.M."/>
            <person name="Foster-Nyarko E."/>
            <person name="Jarju S."/>
            <person name="Secka A."/>
            <person name="Antonio M."/>
            <person name="Oren A."/>
            <person name="Chaudhuri R.R."/>
            <person name="La Ragione R."/>
            <person name="Hildebrand F."/>
            <person name="Pallen M.J."/>
        </authorList>
    </citation>
    <scope>NUCLEOTIDE SEQUENCE</scope>
    <source>
        <strain evidence="2">ChiSjej4B22-8148</strain>
    </source>
</reference>
<reference evidence="2" key="1">
    <citation type="submission" date="2020-10" db="EMBL/GenBank/DDBJ databases">
        <authorList>
            <person name="Gilroy R."/>
        </authorList>
    </citation>
    <scope>NUCLEOTIDE SEQUENCE</scope>
    <source>
        <strain evidence="2">ChiSjej4B22-8148</strain>
    </source>
</reference>
<dbReference type="NCBIfam" id="TIGR00738">
    <property type="entry name" value="rrf2_super"/>
    <property type="match status" value="1"/>
</dbReference>
<dbReference type="GO" id="GO:0003677">
    <property type="term" value="F:DNA binding"/>
    <property type="evidence" value="ECO:0007669"/>
    <property type="project" value="UniProtKB-KW"/>
</dbReference>
<dbReference type="PANTHER" id="PTHR33221">
    <property type="entry name" value="WINGED HELIX-TURN-HELIX TRANSCRIPTIONAL REGULATOR, RRF2 FAMILY"/>
    <property type="match status" value="1"/>
</dbReference>
<dbReference type="Pfam" id="PF02082">
    <property type="entry name" value="Rrf2"/>
    <property type="match status" value="1"/>
</dbReference>
<evidence type="ECO:0000313" key="2">
    <source>
        <dbReference type="EMBL" id="HIR12892.1"/>
    </source>
</evidence>
<evidence type="ECO:0000313" key="3">
    <source>
        <dbReference type="Proteomes" id="UP000886757"/>
    </source>
</evidence>
<keyword evidence="1" id="KW-0238">DNA-binding</keyword>
<comment type="caution">
    <text evidence="2">The sequence shown here is derived from an EMBL/GenBank/DDBJ whole genome shotgun (WGS) entry which is preliminary data.</text>
</comment>
<dbReference type="GO" id="GO:0005829">
    <property type="term" value="C:cytosol"/>
    <property type="evidence" value="ECO:0007669"/>
    <property type="project" value="TreeGrafter"/>
</dbReference>
<evidence type="ECO:0000256" key="1">
    <source>
        <dbReference type="ARBA" id="ARBA00023125"/>
    </source>
</evidence>
<name>A0A9D1ACJ7_9FIRM</name>
<gene>
    <name evidence="2" type="ORF">IAB31_03080</name>
</gene>
<dbReference type="Proteomes" id="UP000886757">
    <property type="component" value="Unassembled WGS sequence"/>
</dbReference>
<dbReference type="PANTHER" id="PTHR33221:SF5">
    <property type="entry name" value="HTH-TYPE TRANSCRIPTIONAL REGULATOR ISCR"/>
    <property type="match status" value="1"/>
</dbReference>
<proteinExistence type="predicted"/>
<dbReference type="Gene3D" id="1.10.10.10">
    <property type="entry name" value="Winged helix-like DNA-binding domain superfamily/Winged helix DNA-binding domain"/>
    <property type="match status" value="1"/>
</dbReference>
<dbReference type="AlphaFoldDB" id="A0A9D1ACJ7"/>
<organism evidence="2 3">
    <name type="scientific">Candidatus Choladousia intestinavium</name>
    <dbReference type="NCBI Taxonomy" id="2840727"/>
    <lineage>
        <taxon>Bacteria</taxon>
        <taxon>Bacillati</taxon>
        <taxon>Bacillota</taxon>
        <taxon>Clostridia</taxon>
        <taxon>Lachnospirales</taxon>
        <taxon>Lachnospiraceae</taxon>
        <taxon>Lachnospiraceae incertae sedis</taxon>
        <taxon>Candidatus Choladousia</taxon>
    </lineage>
</organism>
<dbReference type="GO" id="GO:0003700">
    <property type="term" value="F:DNA-binding transcription factor activity"/>
    <property type="evidence" value="ECO:0007669"/>
    <property type="project" value="TreeGrafter"/>
</dbReference>
<accession>A0A9D1ACJ7</accession>
<dbReference type="PROSITE" id="PS51197">
    <property type="entry name" value="HTH_RRF2_2"/>
    <property type="match status" value="1"/>
</dbReference>
<dbReference type="InterPro" id="IPR036388">
    <property type="entry name" value="WH-like_DNA-bd_sf"/>
</dbReference>
<dbReference type="SUPFAM" id="SSF46785">
    <property type="entry name" value="Winged helix' DNA-binding domain"/>
    <property type="match status" value="1"/>
</dbReference>
<protein>
    <submittedName>
        <fullName evidence="2">Rrf2 family transcriptional regulator</fullName>
    </submittedName>
</protein>
<dbReference type="InterPro" id="IPR000944">
    <property type="entry name" value="Tscrpt_reg_Rrf2"/>
</dbReference>
<dbReference type="EMBL" id="DVGK01000039">
    <property type="protein sequence ID" value="HIR12892.1"/>
    <property type="molecule type" value="Genomic_DNA"/>
</dbReference>
<sequence>MMISTKGRYALRIMLDLAQNSQKECVSLKEIAQRQEISVKYLEAVISSLNRAGFVISKMGKGGGYRLSREPGDYTVGEILRTTEGILAPVTCLKCEKNTCFRADSCLTLPMWKELNLLVNQYLDSLSLQDLLTGNVKRTRKVDSPVSPIDIVGL</sequence>
<dbReference type="InterPro" id="IPR036390">
    <property type="entry name" value="WH_DNA-bd_sf"/>
</dbReference>